<dbReference type="SUPFAM" id="SSF47384">
    <property type="entry name" value="Homodimeric domain of signal transducing histidine kinase"/>
    <property type="match status" value="1"/>
</dbReference>
<dbReference type="Gene3D" id="3.30.450.20">
    <property type="entry name" value="PAS domain"/>
    <property type="match status" value="4"/>
</dbReference>
<evidence type="ECO:0000256" key="8">
    <source>
        <dbReference type="ARBA" id="ARBA00022840"/>
    </source>
</evidence>
<gene>
    <name evidence="19" type="ORF">QLH52_01075</name>
</gene>
<keyword evidence="11" id="KW-0472">Membrane</keyword>
<dbReference type="Pfam" id="PF01627">
    <property type="entry name" value="Hpt"/>
    <property type="match status" value="1"/>
</dbReference>
<feature type="modified residue" description="4-aspartylphosphate" evidence="13">
    <location>
        <position position="1006"/>
    </location>
</feature>
<dbReference type="PRINTS" id="PR00344">
    <property type="entry name" value="BCTRLSENSOR"/>
</dbReference>
<protein>
    <recommendedName>
        <fullName evidence="3">histidine kinase</fullName>
        <ecNumber evidence="3">2.7.13.3</ecNumber>
    </recommendedName>
</protein>
<evidence type="ECO:0000256" key="12">
    <source>
        <dbReference type="PROSITE-ProRule" id="PRU00110"/>
    </source>
</evidence>
<dbReference type="NCBIfam" id="TIGR00229">
    <property type="entry name" value="sensory_box"/>
    <property type="match status" value="3"/>
</dbReference>
<dbReference type="SUPFAM" id="SSF47226">
    <property type="entry name" value="Histidine-containing phosphotransfer domain, HPT domain"/>
    <property type="match status" value="1"/>
</dbReference>
<dbReference type="InterPro" id="IPR013767">
    <property type="entry name" value="PAS_fold"/>
</dbReference>
<dbReference type="CDD" id="cd00082">
    <property type="entry name" value="HisKA"/>
    <property type="match status" value="1"/>
</dbReference>
<evidence type="ECO:0000256" key="5">
    <source>
        <dbReference type="ARBA" id="ARBA00022553"/>
    </source>
</evidence>
<dbReference type="Pfam" id="PF00989">
    <property type="entry name" value="PAS"/>
    <property type="match status" value="1"/>
</dbReference>
<feature type="domain" description="PAC" evidence="17">
    <location>
        <begin position="110"/>
        <end position="160"/>
    </location>
</feature>
<dbReference type="InterPro" id="IPR001610">
    <property type="entry name" value="PAC"/>
</dbReference>
<evidence type="ECO:0000256" key="1">
    <source>
        <dbReference type="ARBA" id="ARBA00000085"/>
    </source>
</evidence>
<feature type="domain" description="Response regulatory" evidence="15">
    <location>
        <begin position="957"/>
        <end position="1073"/>
    </location>
</feature>
<dbReference type="Gene3D" id="1.10.287.130">
    <property type="match status" value="1"/>
</dbReference>
<dbReference type="SUPFAM" id="SSF55874">
    <property type="entry name" value="ATPase domain of HSP90 chaperone/DNA topoisomerase II/histidine kinase"/>
    <property type="match status" value="1"/>
</dbReference>
<feature type="domain" description="PAS" evidence="16">
    <location>
        <begin position="39"/>
        <end position="80"/>
    </location>
</feature>
<dbReference type="InterPro" id="IPR000014">
    <property type="entry name" value="PAS"/>
</dbReference>
<evidence type="ECO:0000313" key="20">
    <source>
        <dbReference type="Proteomes" id="UP001284537"/>
    </source>
</evidence>
<dbReference type="SMART" id="SM00388">
    <property type="entry name" value="HisKA"/>
    <property type="match status" value="1"/>
</dbReference>
<evidence type="ECO:0000256" key="4">
    <source>
        <dbReference type="ARBA" id="ARBA00022475"/>
    </source>
</evidence>
<dbReference type="Proteomes" id="UP001284537">
    <property type="component" value="Unassembled WGS sequence"/>
</dbReference>
<dbReference type="InterPro" id="IPR036641">
    <property type="entry name" value="HPT_dom_sf"/>
</dbReference>
<dbReference type="Pfam" id="PF02518">
    <property type="entry name" value="HATPase_c"/>
    <property type="match status" value="1"/>
</dbReference>
<dbReference type="InterPro" id="IPR013655">
    <property type="entry name" value="PAS_fold_3"/>
</dbReference>
<feature type="modified residue" description="Phosphohistidine" evidence="12">
    <location>
        <position position="1153"/>
    </location>
</feature>
<dbReference type="Gene3D" id="2.10.70.100">
    <property type="match status" value="1"/>
</dbReference>
<dbReference type="PROSITE" id="PS50109">
    <property type="entry name" value="HIS_KIN"/>
    <property type="match status" value="1"/>
</dbReference>
<comment type="caution">
    <text evidence="19">The sequence shown here is derived from an EMBL/GenBank/DDBJ whole genome shotgun (WGS) entry which is preliminary data.</text>
</comment>
<dbReference type="SUPFAM" id="SSF52172">
    <property type="entry name" value="CheY-like"/>
    <property type="match status" value="2"/>
</dbReference>
<dbReference type="InterPro" id="IPR004358">
    <property type="entry name" value="Sig_transdc_His_kin-like_C"/>
</dbReference>
<dbReference type="Gene3D" id="3.40.50.2300">
    <property type="match status" value="2"/>
</dbReference>
<dbReference type="SMART" id="SM00086">
    <property type="entry name" value="PAC"/>
    <property type="match status" value="4"/>
</dbReference>
<comment type="catalytic activity">
    <reaction evidence="1">
        <text>ATP + protein L-histidine = ADP + protein N-phospho-L-histidine.</text>
        <dbReference type="EC" id="2.7.13.3"/>
    </reaction>
</comment>
<dbReference type="InterPro" id="IPR003661">
    <property type="entry name" value="HisK_dim/P_dom"/>
</dbReference>
<feature type="domain" description="PAC" evidence="17">
    <location>
        <begin position="492"/>
        <end position="544"/>
    </location>
</feature>
<feature type="domain" description="PAC" evidence="17">
    <location>
        <begin position="364"/>
        <end position="416"/>
    </location>
</feature>
<dbReference type="EC" id="2.7.13.3" evidence="3"/>
<feature type="domain" description="HPt" evidence="18">
    <location>
        <begin position="1114"/>
        <end position="1207"/>
    </location>
</feature>
<organism evidence="19 20">
    <name type="scientific">Methylomonas defluvii</name>
    <dbReference type="NCBI Taxonomy" id="3045149"/>
    <lineage>
        <taxon>Bacteria</taxon>
        <taxon>Pseudomonadati</taxon>
        <taxon>Pseudomonadota</taxon>
        <taxon>Gammaproteobacteria</taxon>
        <taxon>Methylococcales</taxon>
        <taxon>Methylococcaceae</taxon>
        <taxon>Methylomonas</taxon>
    </lineage>
</organism>
<name>A0ABU4U9M3_9GAMM</name>
<dbReference type="Gene3D" id="1.20.120.160">
    <property type="entry name" value="HPT domain"/>
    <property type="match status" value="1"/>
</dbReference>
<dbReference type="SMART" id="SM00387">
    <property type="entry name" value="HATPase_c"/>
    <property type="match status" value="1"/>
</dbReference>
<dbReference type="InterPro" id="IPR003594">
    <property type="entry name" value="HATPase_dom"/>
</dbReference>
<evidence type="ECO:0000256" key="7">
    <source>
        <dbReference type="ARBA" id="ARBA00022741"/>
    </source>
</evidence>
<dbReference type="RefSeq" id="WP_319960271.1">
    <property type="nucleotide sequence ID" value="NZ_JAXARY010000001.1"/>
</dbReference>
<dbReference type="InterPro" id="IPR005467">
    <property type="entry name" value="His_kinase_dom"/>
</dbReference>
<sequence>MAERLKIEQELIQHRSHLARLVEQKTADLEQSLAQLNVESERLRTFLQNASDGIHILDTDGNVIAFSDSFASMLGYANEEASTLNVKDWDALIPKEQLAERIRQLIDEPRVFETQHKRKDGVVFDVEVSARHVILDGRSYLYASSRDISSRKQAEDALARSEAFANLIVDTVPEVILVVDAGGRITRANTQLKRIFGYLPKELTGQPVERLIPARFRAQHTGLRQGYAAENIPRMMGANRELFGIHKDGSEIPVEVGLAPLTVGENRFVIASIADISLRNTALQSLRDSEMRFRLLTETIKDYAIIMLSPDGHVLTWNEGARRLKGYNSDEIIGRPMTHFYTAEAIAAGKAFTLLEKAKRHGSVEDEGWRVRKDGSRFYADVILTALHDSSGELMGFAKITRDITERKQAGEALQESRDRLAAAASAGIVGVWDWDIPNNRLVWDRVMYQLYGIRAEDFSGAYEAWSNAISPEDRALAEDKINAALRGEQDYIHEFRVVWPNGSIHHLKAVSTTTFDTLGKPLRMIGVNYDLTDQKAIEHELSEARARAESANRLKSEFLANMSHEIRTPMNAIIGLSGLGLGLPGLTPKLQDYLAKIHKSSKALLAIINDILDYSKVESGRLELETIEFNLEELLDNVADLFTIDAEAKGLELVLDIAPEIPPYLLGDSLRLGQVMSNLVGNAVKFTEVGEIHIKVAVVEMPVLSDNEHVRLQFSVRDTGIGIAAEQQGHLFEAFNQADGSITRRFGGTGLGLTICKLLIEKMDGNLTVVSEVGQGSCFSFTLSFSVSDKAHIERSPLALRGMRVLVVDDLESSRQVLTEVLRSWGFEITEASSGSEALEQLQRAVHEPTRFFELVLVDWKMPEMDGVTLARQIHDQVSLGYLPRLPLIMMITAYNRDQAVQQAHDVHLDAVLTKPVNASRLFDVIMKIQGGHTDEKAVLDTYTLYELALPLQGAQVLLVEDNDVNQTVARELLERMGLHVSIAGNGQEALACLQQATYDIVLMDLQMPVMDGLEASRHIREQECFNDLPIIAMTAAVMLRDQQDCEAAGMNGHLSKPIEPEVLLKVLLRWIKPRASSGKALPPRPMIVEADSAYPDIKCLDSRQALTRLMGNQALFHSLLSQVTQEYADVVAEIRPIAASGKLHDAARTLHKLRGVLGNIAATEAIELTAKAELLAKEGVSNGLFERLDQLEHEMHSLVDSIGAYLASVSKKEQGNKSQTALDFNALDTLLTELRTQSVDALDLFEKLYPAIEATQGESFALHLRNRMEALQFTQATELLSSITLQ</sequence>
<evidence type="ECO:0000259" key="14">
    <source>
        <dbReference type="PROSITE" id="PS50109"/>
    </source>
</evidence>
<keyword evidence="4" id="KW-1003">Cell membrane</keyword>
<accession>A0ABU4U9M3</accession>
<dbReference type="Pfam" id="PF13426">
    <property type="entry name" value="PAS_9"/>
    <property type="match status" value="2"/>
</dbReference>
<dbReference type="InterPro" id="IPR036097">
    <property type="entry name" value="HisK_dim/P_sf"/>
</dbReference>
<dbReference type="PANTHER" id="PTHR45339:SF1">
    <property type="entry name" value="HYBRID SIGNAL TRANSDUCTION HISTIDINE KINASE J"/>
    <property type="match status" value="1"/>
</dbReference>
<dbReference type="CDD" id="cd16922">
    <property type="entry name" value="HATPase_EvgS-ArcB-TorS-like"/>
    <property type="match status" value="1"/>
</dbReference>
<keyword evidence="6" id="KW-0812">Transmembrane</keyword>
<keyword evidence="7" id="KW-0547">Nucleotide-binding</keyword>
<evidence type="ECO:0000256" key="2">
    <source>
        <dbReference type="ARBA" id="ARBA00004651"/>
    </source>
</evidence>
<keyword evidence="9" id="KW-1133">Transmembrane helix</keyword>
<dbReference type="InterPro" id="IPR036890">
    <property type="entry name" value="HATPase_C_sf"/>
</dbReference>
<evidence type="ECO:0000259" key="15">
    <source>
        <dbReference type="PROSITE" id="PS50110"/>
    </source>
</evidence>
<evidence type="ECO:0000256" key="13">
    <source>
        <dbReference type="PROSITE-ProRule" id="PRU00169"/>
    </source>
</evidence>
<dbReference type="CDD" id="cd17546">
    <property type="entry name" value="REC_hyHK_CKI1_RcsC-like"/>
    <property type="match status" value="2"/>
</dbReference>
<dbReference type="Pfam" id="PF00072">
    <property type="entry name" value="Response_reg"/>
    <property type="match status" value="2"/>
</dbReference>
<evidence type="ECO:0000259" key="16">
    <source>
        <dbReference type="PROSITE" id="PS50112"/>
    </source>
</evidence>
<evidence type="ECO:0000256" key="3">
    <source>
        <dbReference type="ARBA" id="ARBA00012438"/>
    </source>
</evidence>
<feature type="domain" description="Response regulatory" evidence="15">
    <location>
        <begin position="805"/>
        <end position="931"/>
    </location>
</feature>
<dbReference type="InterPro" id="IPR000700">
    <property type="entry name" value="PAS-assoc_C"/>
</dbReference>
<keyword evidence="20" id="KW-1185">Reference proteome</keyword>
<dbReference type="PROSITE" id="PS50112">
    <property type="entry name" value="PAS"/>
    <property type="match status" value="4"/>
</dbReference>
<dbReference type="InterPro" id="IPR011006">
    <property type="entry name" value="CheY-like_superfamily"/>
</dbReference>
<evidence type="ECO:0000259" key="18">
    <source>
        <dbReference type="PROSITE" id="PS50894"/>
    </source>
</evidence>
<dbReference type="SMART" id="SM00091">
    <property type="entry name" value="PAS"/>
    <property type="match status" value="4"/>
</dbReference>
<reference evidence="19 20" key="1">
    <citation type="submission" date="2023-11" db="EMBL/GenBank/DDBJ databases">
        <authorList>
            <person name="Ouyang M.-Y."/>
        </authorList>
    </citation>
    <scope>NUCLEOTIDE SEQUENCE [LARGE SCALE GENOMIC DNA]</scope>
    <source>
        <strain evidence="19 20">OY6</strain>
    </source>
</reference>
<feature type="modified residue" description="4-aspartylphosphate" evidence="13">
    <location>
        <position position="860"/>
    </location>
</feature>
<feature type="domain" description="PAS" evidence="16">
    <location>
        <begin position="161"/>
        <end position="206"/>
    </location>
</feature>
<evidence type="ECO:0000256" key="10">
    <source>
        <dbReference type="ARBA" id="ARBA00023012"/>
    </source>
</evidence>
<dbReference type="InterPro" id="IPR001789">
    <property type="entry name" value="Sig_transdc_resp-reg_receiver"/>
</dbReference>
<dbReference type="PROSITE" id="PS50110">
    <property type="entry name" value="RESPONSE_REGULATORY"/>
    <property type="match status" value="2"/>
</dbReference>
<evidence type="ECO:0000313" key="19">
    <source>
        <dbReference type="EMBL" id="MDX8125861.1"/>
    </source>
</evidence>
<dbReference type="PROSITE" id="PS50894">
    <property type="entry name" value="HPT"/>
    <property type="match status" value="1"/>
</dbReference>
<dbReference type="Gene3D" id="3.30.565.10">
    <property type="entry name" value="Histidine kinase-like ATPase, C-terminal domain"/>
    <property type="match status" value="1"/>
</dbReference>
<dbReference type="Pfam" id="PF00512">
    <property type="entry name" value="HisKA"/>
    <property type="match status" value="1"/>
</dbReference>
<evidence type="ECO:0000259" key="17">
    <source>
        <dbReference type="PROSITE" id="PS50113"/>
    </source>
</evidence>
<dbReference type="Pfam" id="PF08447">
    <property type="entry name" value="PAS_3"/>
    <property type="match status" value="1"/>
</dbReference>
<feature type="domain" description="PAS" evidence="16">
    <location>
        <begin position="289"/>
        <end position="335"/>
    </location>
</feature>
<feature type="domain" description="Histidine kinase" evidence="14">
    <location>
        <begin position="562"/>
        <end position="788"/>
    </location>
</feature>
<dbReference type="CDD" id="cd00130">
    <property type="entry name" value="PAS"/>
    <property type="match status" value="4"/>
</dbReference>
<keyword evidence="5 13" id="KW-0597">Phosphoprotein</keyword>
<evidence type="ECO:0000256" key="11">
    <source>
        <dbReference type="ARBA" id="ARBA00023136"/>
    </source>
</evidence>
<dbReference type="InterPro" id="IPR035965">
    <property type="entry name" value="PAS-like_dom_sf"/>
</dbReference>
<dbReference type="SUPFAM" id="SSF55785">
    <property type="entry name" value="PYP-like sensor domain (PAS domain)"/>
    <property type="match status" value="4"/>
</dbReference>
<keyword evidence="10" id="KW-0902">Two-component regulatory system</keyword>
<dbReference type="InterPro" id="IPR008207">
    <property type="entry name" value="Sig_transdc_His_kin_Hpt_dom"/>
</dbReference>
<comment type="subcellular location">
    <subcellularLocation>
        <location evidence="2">Cell membrane</location>
        <topology evidence="2">Multi-pass membrane protein</topology>
    </subcellularLocation>
</comment>
<evidence type="ECO:0000256" key="9">
    <source>
        <dbReference type="ARBA" id="ARBA00022989"/>
    </source>
</evidence>
<dbReference type="PANTHER" id="PTHR45339">
    <property type="entry name" value="HYBRID SIGNAL TRANSDUCTION HISTIDINE KINASE J"/>
    <property type="match status" value="1"/>
</dbReference>
<dbReference type="PROSITE" id="PS50113">
    <property type="entry name" value="PAC"/>
    <property type="match status" value="3"/>
</dbReference>
<dbReference type="SMART" id="SM00448">
    <property type="entry name" value="REC"/>
    <property type="match status" value="2"/>
</dbReference>
<keyword evidence="8" id="KW-0067">ATP-binding</keyword>
<proteinExistence type="predicted"/>
<evidence type="ECO:0000256" key="6">
    <source>
        <dbReference type="ARBA" id="ARBA00022692"/>
    </source>
</evidence>
<dbReference type="EMBL" id="JAXARY010000001">
    <property type="protein sequence ID" value="MDX8125861.1"/>
    <property type="molecule type" value="Genomic_DNA"/>
</dbReference>
<feature type="domain" description="PAS" evidence="16">
    <location>
        <begin position="417"/>
        <end position="489"/>
    </location>
</feature>